<keyword evidence="8" id="KW-1185">Reference proteome</keyword>
<dbReference type="InterPro" id="IPR006780">
    <property type="entry name" value="YABBY"/>
</dbReference>
<dbReference type="GO" id="GO:0008270">
    <property type="term" value="F:zinc ion binding"/>
    <property type="evidence" value="ECO:0007669"/>
    <property type="project" value="UniProtKB-KW"/>
</dbReference>
<dbReference type="InterPro" id="IPR036910">
    <property type="entry name" value="HMG_box_dom_sf"/>
</dbReference>
<dbReference type="GO" id="GO:0005634">
    <property type="term" value="C:nucleus"/>
    <property type="evidence" value="ECO:0007669"/>
    <property type="project" value="TreeGrafter"/>
</dbReference>
<evidence type="ECO:0000256" key="1">
    <source>
        <dbReference type="ARBA" id="ARBA00010325"/>
    </source>
</evidence>
<dbReference type="SUPFAM" id="SSF47095">
    <property type="entry name" value="HMG-box"/>
    <property type="match status" value="1"/>
</dbReference>
<dbReference type="Proteomes" id="UP001150538">
    <property type="component" value="Unassembled WGS sequence"/>
</dbReference>
<evidence type="ECO:0000256" key="5">
    <source>
        <dbReference type="SAM" id="MobiDB-lite"/>
    </source>
</evidence>
<accession>A0A9W8DW27</accession>
<feature type="domain" description="YABBY protein C-terminal" evidence="6">
    <location>
        <begin position="17"/>
        <end position="77"/>
    </location>
</feature>
<organism evidence="7 8">
    <name type="scientific">Mycoemilia scoparia</name>
    <dbReference type="NCBI Taxonomy" id="417184"/>
    <lineage>
        <taxon>Eukaryota</taxon>
        <taxon>Fungi</taxon>
        <taxon>Fungi incertae sedis</taxon>
        <taxon>Zoopagomycota</taxon>
        <taxon>Kickxellomycotina</taxon>
        <taxon>Kickxellomycetes</taxon>
        <taxon>Kickxellales</taxon>
        <taxon>Kickxellaceae</taxon>
        <taxon>Mycoemilia</taxon>
    </lineage>
</organism>
<proteinExistence type="inferred from homology"/>
<dbReference type="OrthoDB" id="667577at2759"/>
<comment type="similarity">
    <text evidence="1">Belongs to the YABBY family.</text>
</comment>
<evidence type="ECO:0000256" key="2">
    <source>
        <dbReference type="ARBA" id="ARBA00022723"/>
    </source>
</evidence>
<evidence type="ECO:0000256" key="3">
    <source>
        <dbReference type="ARBA" id="ARBA00022771"/>
    </source>
</evidence>
<dbReference type="Pfam" id="PF04690">
    <property type="entry name" value="YABBY"/>
    <property type="match status" value="1"/>
</dbReference>
<name>A0A9W8DW27_9FUNG</name>
<comment type="caution">
    <text evidence="7">The sequence shown here is derived from an EMBL/GenBank/DDBJ whole genome shotgun (WGS) entry which is preliminary data.</text>
</comment>
<dbReference type="AlphaFoldDB" id="A0A9W8DW27"/>
<protein>
    <recommendedName>
        <fullName evidence="6">YABBY protein C-terminal domain-containing protein</fullName>
    </recommendedName>
</protein>
<evidence type="ECO:0000259" key="6">
    <source>
        <dbReference type="Pfam" id="PF04690"/>
    </source>
</evidence>
<keyword evidence="2" id="KW-0479">Metal-binding</keyword>
<keyword evidence="4" id="KW-0862">Zinc</keyword>
<keyword evidence="3" id="KW-0863">Zinc-finger</keyword>
<feature type="region of interest" description="Disordered" evidence="5">
    <location>
        <begin position="1"/>
        <end position="39"/>
    </location>
</feature>
<sequence length="86" mass="9500">MALIINPHDIMPRVKSDSSPAASKAKKPAAGTKTRKMSKYNDFMKQELVRVKQNNPNIAHKEAFKLAASGWKNSPMNPKNAKPVKA</sequence>
<evidence type="ECO:0000256" key="4">
    <source>
        <dbReference type="ARBA" id="ARBA00022833"/>
    </source>
</evidence>
<gene>
    <name evidence="7" type="ORF">H4219_000903</name>
</gene>
<dbReference type="EMBL" id="JANBPU010000007">
    <property type="protein sequence ID" value="KAJ1921045.1"/>
    <property type="molecule type" value="Genomic_DNA"/>
</dbReference>
<dbReference type="GO" id="GO:0045165">
    <property type="term" value="P:cell fate commitment"/>
    <property type="evidence" value="ECO:0007669"/>
    <property type="project" value="TreeGrafter"/>
</dbReference>
<reference evidence="7" key="1">
    <citation type="submission" date="2022-07" db="EMBL/GenBank/DDBJ databases">
        <title>Phylogenomic reconstructions and comparative analyses of Kickxellomycotina fungi.</title>
        <authorList>
            <person name="Reynolds N.K."/>
            <person name="Stajich J.E."/>
            <person name="Barry K."/>
            <person name="Grigoriev I.V."/>
            <person name="Crous P."/>
            <person name="Smith M.E."/>
        </authorList>
    </citation>
    <scope>NUCLEOTIDE SEQUENCE</scope>
    <source>
        <strain evidence="7">NBRC 100468</strain>
    </source>
</reference>
<evidence type="ECO:0000313" key="7">
    <source>
        <dbReference type="EMBL" id="KAJ1921045.1"/>
    </source>
</evidence>
<dbReference type="Gene3D" id="1.10.30.10">
    <property type="entry name" value="High mobility group box domain"/>
    <property type="match status" value="1"/>
</dbReference>
<evidence type="ECO:0000313" key="8">
    <source>
        <dbReference type="Proteomes" id="UP001150538"/>
    </source>
</evidence>
<dbReference type="InterPro" id="IPR056775">
    <property type="entry name" value="YABBY_C"/>
</dbReference>
<dbReference type="PANTHER" id="PTHR31675">
    <property type="entry name" value="PROTEIN YABBY 6-RELATED"/>
    <property type="match status" value="1"/>
</dbReference>